<dbReference type="PANTHER" id="PTHR43179">
    <property type="entry name" value="RHAMNOSYLTRANSFERASE WBBL"/>
    <property type="match status" value="1"/>
</dbReference>
<sequence length="845" mass="93721">MELMNTENDPGGLHAQAQARLDAGEPEAAYALLQKAVARTGETFGLCHSMAEAAFARGWASAAEHWWRRAIELAAEDDPRHSERLAEAHLGLGTVLYRQEKLGGAVASYRRTLALKPDHEGAAISLAIAFLATDCPALALEQACSLLERMPEASELRLVRARALIQLERPQEALADLTWLHEREIKLGEVGLLECEVHRLNHEHETALVLAAELCEALPDSAAPLRLFRSVFAEFMDKAPAPRVAEFLDGLALPRPQVRKRPETRPDAGADTGAETGPIDVIIPVHNGREVLRDCLKSIEAARSPLMGKLILVDDGSSRGTRAWLRAYQLRHPRTRLLRTRGPLGFTRALQAGLSASKAPRFVALNSDTLVGEGWLEQLSAAMPPDSGIAMAGPLSNAAAWQSLGQVFDASGNFASHDLPEGDELTLLRRRLRLLKTFDASEAVLVHGFCALVDRKIHDELGGLDDTLFPEGYGEFQDLSLRALDAGYGLRIAEDCLVAHARGASLNPERRAKLSRAARRALYERYTALRYLSAECSAVLSPQLVFTRRRMEVLNRRLPELPKRCDQPARMQLSGQTSPELAGRKVCLFVSYAPDGRLLPYTRHYLEQLRKAGFLCLLIMNTDAPLEPPPEAQALAEVVIMRRNQGLDFGAWRDALARFPELWQAEMLLFTNDSILGPFDGFTQMLQRIEESPAPVFYLTDSEDAEPHFQSFFWGLRGAALQDPAIRGFLASIEDLEDKSACIFLYEVFLRHVCEKLAGLEAHCLFPMSSLSGVDSLIRPSFNPTHHLWRELLDAGFPFLKADFCRKNATGEDAEMWLRAIADHGGDPMRARLHVEESRLLRARA</sequence>
<dbReference type="InterPro" id="IPR029044">
    <property type="entry name" value="Nucleotide-diphossugar_trans"/>
</dbReference>
<evidence type="ECO:0000256" key="1">
    <source>
        <dbReference type="ARBA" id="ARBA00006739"/>
    </source>
</evidence>
<proteinExistence type="inferred from homology"/>
<keyword evidence="2" id="KW-0328">Glycosyltransferase</keyword>
<comment type="caution">
    <text evidence="7">The sequence shown here is derived from an EMBL/GenBank/DDBJ whole genome shotgun (WGS) entry which is preliminary data.</text>
</comment>
<keyword evidence="3" id="KW-0808">Transferase</keyword>
<feature type="region of interest" description="Disordered" evidence="5">
    <location>
        <begin position="256"/>
        <end position="277"/>
    </location>
</feature>
<dbReference type="Pfam" id="PF00535">
    <property type="entry name" value="Glycos_transf_2"/>
    <property type="match status" value="1"/>
</dbReference>
<evidence type="ECO:0000256" key="3">
    <source>
        <dbReference type="ARBA" id="ARBA00022679"/>
    </source>
</evidence>
<evidence type="ECO:0000256" key="5">
    <source>
        <dbReference type="SAM" id="MobiDB-lite"/>
    </source>
</evidence>
<dbReference type="InterPro" id="IPR019734">
    <property type="entry name" value="TPR_rpt"/>
</dbReference>
<reference evidence="7 8" key="1">
    <citation type="journal article" date="2018" name="Int. J. Syst. Evol. Microbiol.">
        <title>Pseudooceanicola lipolyticus sp. nov., a marine alphaproteobacterium, reclassification of Oceanicola flagellatus as Pseudooceanicola flagellatus comb. nov. and emended description of the genus Pseudooceanicola.</title>
        <authorList>
            <person name="Huang M.-M."/>
            <person name="Guo L.-L."/>
            <person name="Wu Y.-H."/>
            <person name="Lai Q.-L."/>
            <person name="Shao Z.-Z."/>
            <person name="Wang C.-S."/>
            <person name="Wu M."/>
            <person name="Xu X.-W."/>
        </authorList>
    </citation>
    <scope>NUCLEOTIDE SEQUENCE [LARGE SCALE GENOMIC DNA]</scope>
    <source>
        <strain evidence="7 8">Ar-45</strain>
    </source>
</reference>
<organism evidence="7 8">
    <name type="scientific">Pseudooceanicola antarcticus</name>
    <dbReference type="NCBI Taxonomy" id="1247613"/>
    <lineage>
        <taxon>Bacteria</taxon>
        <taxon>Pseudomonadati</taxon>
        <taxon>Pseudomonadota</taxon>
        <taxon>Alphaproteobacteria</taxon>
        <taxon>Rhodobacterales</taxon>
        <taxon>Paracoccaceae</taxon>
        <taxon>Pseudooceanicola</taxon>
    </lineage>
</organism>
<dbReference type="SMART" id="SM00028">
    <property type="entry name" value="TPR"/>
    <property type="match status" value="4"/>
</dbReference>
<keyword evidence="8" id="KW-1185">Reference proteome</keyword>
<dbReference type="InterPro" id="IPR001173">
    <property type="entry name" value="Glyco_trans_2-like"/>
</dbReference>
<name>A0ABX4MQX4_9RHOB</name>
<evidence type="ECO:0000256" key="4">
    <source>
        <dbReference type="PROSITE-ProRule" id="PRU00339"/>
    </source>
</evidence>
<dbReference type="Pfam" id="PF05045">
    <property type="entry name" value="RgpF"/>
    <property type="match status" value="1"/>
</dbReference>
<dbReference type="EMBL" id="PGTD01000015">
    <property type="protein sequence ID" value="PJE29892.1"/>
    <property type="molecule type" value="Genomic_DNA"/>
</dbReference>
<dbReference type="InterPro" id="IPR011990">
    <property type="entry name" value="TPR-like_helical_dom_sf"/>
</dbReference>
<dbReference type="Gene3D" id="3.90.550.10">
    <property type="entry name" value="Spore Coat Polysaccharide Biosynthesis Protein SpsA, Chain A"/>
    <property type="match status" value="1"/>
</dbReference>
<dbReference type="InterPro" id="IPR007739">
    <property type="entry name" value="RgpF"/>
</dbReference>
<evidence type="ECO:0000256" key="2">
    <source>
        <dbReference type="ARBA" id="ARBA00022676"/>
    </source>
</evidence>
<dbReference type="Proteomes" id="UP000231702">
    <property type="component" value="Unassembled WGS sequence"/>
</dbReference>
<accession>A0ABX4MQX4</accession>
<dbReference type="SUPFAM" id="SSF53448">
    <property type="entry name" value="Nucleotide-diphospho-sugar transferases"/>
    <property type="match status" value="1"/>
</dbReference>
<dbReference type="Gene3D" id="1.25.40.10">
    <property type="entry name" value="Tetratricopeptide repeat domain"/>
    <property type="match status" value="1"/>
</dbReference>
<gene>
    <name evidence="7" type="ORF">CVM39_08320</name>
</gene>
<protein>
    <recommendedName>
        <fullName evidence="6">Glycosyltransferase 2-like domain-containing protein</fullName>
    </recommendedName>
</protein>
<feature type="repeat" description="TPR" evidence="4">
    <location>
        <begin position="86"/>
        <end position="119"/>
    </location>
</feature>
<dbReference type="SUPFAM" id="SSF48452">
    <property type="entry name" value="TPR-like"/>
    <property type="match status" value="1"/>
</dbReference>
<dbReference type="PROSITE" id="PS50005">
    <property type="entry name" value="TPR"/>
    <property type="match status" value="1"/>
</dbReference>
<dbReference type="PANTHER" id="PTHR43179:SF12">
    <property type="entry name" value="GALACTOFURANOSYLTRANSFERASE GLFT2"/>
    <property type="match status" value="1"/>
</dbReference>
<evidence type="ECO:0000313" key="8">
    <source>
        <dbReference type="Proteomes" id="UP000231702"/>
    </source>
</evidence>
<evidence type="ECO:0000313" key="7">
    <source>
        <dbReference type="EMBL" id="PJE29892.1"/>
    </source>
</evidence>
<feature type="domain" description="Glycosyltransferase 2-like" evidence="6">
    <location>
        <begin position="281"/>
        <end position="461"/>
    </location>
</feature>
<evidence type="ECO:0000259" key="6">
    <source>
        <dbReference type="Pfam" id="PF00535"/>
    </source>
</evidence>
<keyword evidence="4" id="KW-0802">TPR repeat</keyword>
<comment type="similarity">
    <text evidence="1">Belongs to the glycosyltransferase 2 family.</text>
</comment>